<accession>A0A7X5P700</accession>
<dbReference type="Proteomes" id="UP000223854">
    <property type="component" value="Unassembled WGS sequence"/>
</dbReference>
<evidence type="ECO:0000313" key="6">
    <source>
        <dbReference type="Proteomes" id="UP000033052"/>
    </source>
</evidence>
<name>A0A7X5P700_CLOSG</name>
<dbReference type="SUPFAM" id="SSF55856">
    <property type="entry name" value="Cytochrome b5-like heme/steroid binding domain"/>
    <property type="match status" value="1"/>
</dbReference>
<dbReference type="Pfam" id="PF00173">
    <property type="entry name" value="Cyt-b5"/>
    <property type="match status" value="1"/>
</dbReference>
<dbReference type="RefSeq" id="WP_003493667.1">
    <property type="nucleotide sequence ID" value="NZ_CBCRVC010000017.1"/>
</dbReference>
<evidence type="ECO:0000313" key="3">
    <source>
        <dbReference type="EMBL" id="AKC62548.1"/>
    </source>
</evidence>
<feature type="domain" description="Cytochrome b5 heme-binding" evidence="2">
    <location>
        <begin position="97"/>
        <end position="169"/>
    </location>
</feature>
<dbReference type="EMBL" id="CP009225">
    <property type="protein sequence ID" value="AKC62548.1"/>
    <property type="molecule type" value="Genomic_DNA"/>
</dbReference>
<dbReference type="SMART" id="SM01117">
    <property type="entry name" value="Cyt-b5"/>
    <property type="match status" value="1"/>
</dbReference>
<dbReference type="AlphaFoldDB" id="A0A7X5P700"/>
<dbReference type="Proteomes" id="UP000486601">
    <property type="component" value="Unassembled WGS sequence"/>
</dbReference>
<dbReference type="InterPro" id="IPR036400">
    <property type="entry name" value="Cyt_B5-like_heme/steroid_sf"/>
</dbReference>
<dbReference type="InterPro" id="IPR001199">
    <property type="entry name" value="Cyt_B5-like_heme/steroid-bd"/>
</dbReference>
<keyword evidence="7" id="KW-1185">Reference proteome</keyword>
<organism evidence="4 8">
    <name type="scientific">Clostridium sporogenes</name>
    <dbReference type="NCBI Taxonomy" id="1509"/>
    <lineage>
        <taxon>Bacteria</taxon>
        <taxon>Bacillati</taxon>
        <taxon>Bacillota</taxon>
        <taxon>Clostridia</taxon>
        <taxon>Eubacteriales</taxon>
        <taxon>Clostridiaceae</taxon>
        <taxon>Clostridium</taxon>
    </lineage>
</organism>
<sequence length="169" mass="19630">MECNDCVFYKLFSCRNKIAYYSQMLFFTQNLYEIKLYTEIVEKELRNLKILTKHCKDNFKIAENNKLYYNDFSYDSKGTKIVQKNRFSPNNNMEKQFTIEELKKYDGSNGKPAYVAVNGIVYDVSFEATWGGGTHFGLYSGKDLSNEFLGCHKGIKEVLNKLPKIGTIK</sequence>
<gene>
    <name evidence="3" type="ORF">CLSPO_c18280</name>
    <name evidence="5" type="ORF">CRX47_10705</name>
    <name evidence="4" type="ORF">FDF70_03190</name>
</gene>
<reference evidence="3 6" key="2">
    <citation type="journal article" date="2015" name="PLoS ONE">
        <title>A universal mariner transposon system for forward genetic studies in the genus clostridium.</title>
        <authorList>
            <person name="Zhang Y."/>
            <person name="Grosse-Honebrink A."/>
            <person name="Minton N.P."/>
        </authorList>
    </citation>
    <scope>NUCLEOTIDE SEQUENCE [LARGE SCALE GENOMIC DNA]</scope>
    <source>
        <strain evidence="3 6">NCIMB 10696</strain>
    </source>
</reference>
<reference evidence="3" key="1">
    <citation type="submission" date="2014-08" db="EMBL/GenBank/DDBJ databases">
        <authorList>
            <person name="Kubiak A."/>
            <person name="Poehlein A."/>
            <person name="Daniel R."/>
            <person name="Minton N.P."/>
        </authorList>
    </citation>
    <scope>NUCLEOTIDE SEQUENCE</scope>
    <source>
        <strain evidence="3">NCIMB 10696</strain>
    </source>
</reference>
<comment type="similarity">
    <text evidence="1">Belongs to the cytochrome b5 family. MAPR subfamily.</text>
</comment>
<dbReference type="PANTHER" id="PTHR10281">
    <property type="entry name" value="MEMBRANE-ASSOCIATED PROGESTERONE RECEPTOR COMPONENT-RELATED"/>
    <property type="match status" value="1"/>
</dbReference>
<dbReference type="PANTHER" id="PTHR10281:SF76">
    <property type="entry name" value="CALCUTTA CUP-RELATED"/>
    <property type="match status" value="1"/>
</dbReference>
<evidence type="ECO:0000259" key="2">
    <source>
        <dbReference type="SMART" id="SM01117"/>
    </source>
</evidence>
<dbReference type="Proteomes" id="UP000033052">
    <property type="component" value="Chromosome"/>
</dbReference>
<dbReference type="InterPro" id="IPR050577">
    <property type="entry name" value="MAPR/NEUFC/NENF-like"/>
</dbReference>
<evidence type="ECO:0000256" key="1">
    <source>
        <dbReference type="ARBA" id="ARBA00038357"/>
    </source>
</evidence>
<dbReference type="Gene3D" id="3.10.120.10">
    <property type="entry name" value="Cytochrome b5-like heme/steroid binding domain"/>
    <property type="match status" value="1"/>
</dbReference>
<protein>
    <submittedName>
        <fullName evidence="3">Heme/steroid binding domain-containing protein</fullName>
    </submittedName>
</protein>
<reference evidence="5 7" key="3">
    <citation type="submission" date="2017-09" db="EMBL/GenBank/DDBJ databases">
        <title>FDA dAtabase for Regulatory Grade micrObial Sequences (FDA-ARGOS): Supporting development and validation of Infectious Disease Dx tests.</title>
        <authorList>
            <person name="Kerrigan L."/>
            <person name="Long C."/>
            <person name="Tallon L.J."/>
            <person name="Sadzewicz L."/>
            <person name="Ott S."/>
            <person name="Zhao X."/>
            <person name="Nagaraj S."/>
            <person name="Vavikolanu K."/>
            <person name="Aluvathingal J."/>
            <person name="Nadendla S."/>
            <person name="Sichtig H."/>
        </authorList>
    </citation>
    <scope>NUCLEOTIDE SEQUENCE [LARGE SCALE GENOMIC DNA]</scope>
    <source>
        <strain evidence="5 7">FDAARGOS_423</strain>
    </source>
</reference>
<dbReference type="KEGG" id="cld:CLSPO_c18280"/>
<evidence type="ECO:0000313" key="4">
    <source>
        <dbReference type="EMBL" id="NFR60520.1"/>
    </source>
</evidence>
<reference evidence="4 8" key="4">
    <citation type="submission" date="2019-04" db="EMBL/GenBank/DDBJ databases">
        <title>Genome sequencing of Clostridium botulinum Groups I-IV and Clostridium butyricum.</title>
        <authorList>
            <person name="Brunt J."/>
            <person name="Van Vliet A.H.M."/>
            <person name="Stringer S.C."/>
            <person name="Carter A.T."/>
            <person name="Peck M.W."/>
        </authorList>
    </citation>
    <scope>NUCLEOTIDE SEQUENCE [LARGE SCALE GENOMIC DNA]</scope>
    <source>
        <strain evidence="4 8">IFR 18/108</strain>
    </source>
</reference>
<proteinExistence type="inferred from homology"/>
<dbReference type="GeneID" id="92938532"/>
<dbReference type="EMBL" id="PDLH01000007">
    <property type="protein sequence ID" value="PHH00291.1"/>
    <property type="molecule type" value="Genomic_DNA"/>
</dbReference>
<dbReference type="EMBL" id="SXCS01000002">
    <property type="protein sequence ID" value="NFR60520.1"/>
    <property type="molecule type" value="Genomic_DNA"/>
</dbReference>
<evidence type="ECO:0000313" key="5">
    <source>
        <dbReference type="EMBL" id="PHH00291.1"/>
    </source>
</evidence>
<evidence type="ECO:0000313" key="7">
    <source>
        <dbReference type="Proteomes" id="UP000223854"/>
    </source>
</evidence>
<evidence type="ECO:0000313" key="8">
    <source>
        <dbReference type="Proteomes" id="UP000486601"/>
    </source>
</evidence>